<dbReference type="PANTHER" id="PTHR35004:SF7">
    <property type="entry name" value="INTEGRASE PROTEIN"/>
    <property type="match status" value="1"/>
</dbReference>
<keyword evidence="3" id="KW-1185">Reference proteome</keyword>
<dbReference type="SUPFAM" id="SSF46689">
    <property type="entry name" value="Homeodomain-like"/>
    <property type="match status" value="1"/>
</dbReference>
<dbReference type="SUPFAM" id="SSF53098">
    <property type="entry name" value="Ribonuclease H-like"/>
    <property type="match status" value="1"/>
</dbReference>
<accession>A0ABQ0I0K1</accession>
<dbReference type="InterPro" id="IPR009057">
    <property type="entry name" value="Homeodomain-like_sf"/>
</dbReference>
<dbReference type="PROSITE" id="PS50994">
    <property type="entry name" value="INTEGRASE"/>
    <property type="match status" value="1"/>
</dbReference>
<reference evidence="2 3" key="1">
    <citation type="submission" date="2012-08" db="EMBL/GenBank/DDBJ databases">
        <title>Whole genome shotgun sequence of Gordonia rubripertincta NBRC 101908.</title>
        <authorList>
            <person name="Takarada H."/>
            <person name="Hosoyama A."/>
            <person name="Tsuchikane K."/>
            <person name="Katsumata H."/>
            <person name="Baba S."/>
            <person name="Ohji S."/>
            <person name="Yamazaki S."/>
            <person name="Fujita N."/>
        </authorList>
    </citation>
    <scope>NUCLEOTIDE SEQUENCE [LARGE SCALE GENOMIC DNA]</scope>
    <source>
        <strain evidence="2 3">NBRC 101908</strain>
    </source>
</reference>
<gene>
    <name evidence="2" type="ORF">GORBP_126_00020</name>
</gene>
<proteinExistence type="predicted"/>
<dbReference type="PANTHER" id="PTHR35004">
    <property type="entry name" value="TRANSPOSASE RV3428C-RELATED"/>
    <property type="match status" value="1"/>
</dbReference>
<organism evidence="2 3">
    <name type="scientific">Gordonia rubripertincta NBRC 101908</name>
    <dbReference type="NCBI Taxonomy" id="1077975"/>
    <lineage>
        <taxon>Bacteria</taxon>
        <taxon>Bacillati</taxon>
        <taxon>Actinomycetota</taxon>
        <taxon>Actinomycetes</taxon>
        <taxon>Mycobacteriales</taxon>
        <taxon>Gordoniaceae</taxon>
        <taxon>Gordonia</taxon>
    </lineage>
</organism>
<dbReference type="InterPro" id="IPR001584">
    <property type="entry name" value="Integrase_cat-core"/>
</dbReference>
<dbReference type="Pfam" id="PF13683">
    <property type="entry name" value="rve_3"/>
    <property type="match status" value="1"/>
</dbReference>
<comment type="caution">
    <text evidence="2">The sequence shown here is derived from an EMBL/GenBank/DDBJ whole genome shotgun (WGS) entry which is preliminary data.</text>
</comment>
<dbReference type="EMBL" id="BAHB01000126">
    <property type="protein sequence ID" value="GAB88063.1"/>
    <property type="molecule type" value="Genomic_DNA"/>
</dbReference>
<dbReference type="InterPro" id="IPR047656">
    <property type="entry name" value="IS481-like_transpos"/>
</dbReference>
<dbReference type="NCBIfam" id="NF033577">
    <property type="entry name" value="transpos_IS481"/>
    <property type="match status" value="1"/>
</dbReference>
<sequence length="391" mass="43549">MWGVSFSAETESDAEIAARVRVEVRFRAVTEVADGAPVIEVANRYGVSRQTVTAWRKRYAASGLGGLSDRSRRPRTSPNQISPQVEATICEMRRTHRRWGARRIVYELGRLDPYAPAPARATVHRVLVRNGLVNPQEQLHKRVYKRWEREAPMHLWQLDLVGGVFLAGGRECKLLTGIDDHSRFVTVAAVLEQPSGSAVCEAFVGAMNRWGVPFEVLTDNGNQFTGRHTRPLPVEVLFERTCREYGITARLTKRRSPTTTGKIERFHRTLRRELLDETGAFDTIETAQTAIDEWVHAYNTCRPHQSLNMATPASVFRSRSTDPDTMPSKPVGAEIRPEAEVVRPAPTVADQSSSAIEFDTVVPPSGVVTIAGVQQVWVGKKLCAAQCRDVG</sequence>
<dbReference type="Pfam" id="PF13565">
    <property type="entry name" value="HTH_32"/>
    <property type="match status" value="1"/>
</dbReference>
<evidence type="ECO:0000259" key="1">
    <source>
        <dbReference type="PROSITE" id="PS50994"/>
    </source>
</evidence>
<dbReference type="Gene3D" id="3.30.420.10">
    <property type="entry name" value="Ribonuclease H-like superfamily/Ribonuclease H"/>
    <property type="match status" value="1"/>
</dbReference>
<dbReference type="InterPro" id="IPR012337">
    <property type="entry name" value="RNaseH-like_sf"/>
</dbReference>
<dbReference type="Proteomes" id="UP000010744">
    <property type="component" value="Unassembled WGS sequence"/>
</dbReference>
<protein>
    <submittedName>
        <fullName evidence="2">Transposase</fullName>
    </submittedName>
</protein>
<evidence type="ECO:0000313" key="2">
    <source>
        <dbReference type="EMBL" id="GAB88063.1"/>
    </source>
</evidence>
<evidence type="ECO:0000313" key="3">
    <source>
        <dbReference type="Proteomes" id="UP000010744"/>
    </source>
</evidence>
<name>A0ABQ0I0K1_GORRU</name>
<dbReference type="InterPro" id="IPR036397">
    <property type="entry name" value="RNaseH_sf"/>
</dbReference>
<feature type="domain" description="Integrase catalytic" evidence="1">
    <location>
        <begin position="148"/>
        <end position="320"/>
    </location>
</feature>